<accession>A0A0F9L806</accession>
<dbReference type="EMBL" id="LAZR01007691">
    <property type="protein sequence ID" value="KKM83586.1"/>
    <property type="molecule type" value="Genomic_DNA"/>
</dbReference>
<protein>
    <submittedName>
        <fullName evidence="1">Uncharacterized protein</fullName>
    </submittedName>
</protein>
<reference evidence="1" key="1">
    <citation type="journal article" date="2015" name="Nature">
        <title>Complex archaea that bridge the gap between prokaryotes and eukaryotes.</title>
        <authorList>
            <person name="Spang A."/>
            <person name="Saw J.H."/>
            <person name="Jorgensen S.L."/>
            <person name="Zaremba-Niedzwiedzka K."/>
            <person name="Martijn J."/>
            <person name="Lind A.E."/>
            <person name="van Eijk R."/>
            <person name="Schleper C."/>
            <person name="Guy L."/>
            <person name="Ettema T.J."/>
        </authorList>
    </citation>
    <scope>NUCLEOTIDE SEQUENCE</scope>
</reference>
<comment type="caution">
    <text evidence="1">The sequence shown here is derived from an EMBL/GenBank/DDBJ whole genome shotgun (WGS) entry which is preliminary data.</text>
</comment>
<dbReference type="AlphaFoldDB" id="A0A0F9L806"/>
<organism evidence="1">
    <name type="scientific">marine sediment metagenome</name>
    <dbReference type="NCBI Taxonomy" id="412755"/>
    <lineage>
        <taxon>unclassified sequences</taxon>
        <taxon>metagenomes</taxon>
        <taxon>ecological metagenomes</taxon>
    </lineage>
</organism>
<sequence>MSLYNMLFGTNEIAPALLFILDLNQPDKIWDSGRFRDIYLNEDGTRIILYTRNGGGNRRHWDASHWKYKEGMDCPCPGCIITYKLKKHPNYIRDYDDDFDSTYAYVEFGVPKLFKEIAESLATGKKPQSIREKFDNYIERIKAGEEQIPEGIKKIFREIKKDLKKEGLY</sequence>
<proteinExistence type="predicted"/>
<evidence type="ECO:0000313" key="1">
    <source>
        <dbReference type="EMBL" id="KKM83586.1"/>
    </source>
</evidence>
<name>A0A0F9L806_9ZZZZ</name>
<gene>
    <name evidence="1" type="ORF">LCGC14_1307920</name>
</gene>